<evidence type="ECO:0000313" key="2">
    <source>
        <dbReference type="EMBL" id="CBH75059.1"/>
    </source>
</evidence>
<dbReference type="AlphaFoldDB" id="E6PF23"/>
<evidence type="ECO:0000259" key="1">
    <source>
        <dbReference type="PROSITE" id="PS51671"/>
    </source>
</evidence>
<organism evidence="2">
    <name type="scientific">mine drainage metagenome</name>
    <dbReference type="NCBI Taxonomy" id="410659"/>
    <lineage>
        <taxon>unclassified sequences</taxon>
        <taxon>metagenomes</taxon>
        <taxon>ecological metagenomes</taxon>
    </lineage>
</organism>
<dbReference type="InterPro" id="IPR002912">
    <property type="entry name" value="ACT_dom"/>
</dbReference>
<protein>
    <submittedName>
        <fullName evidence="2">Putative Acetolactate synthase, small subunit</fullName>
    </submittedName>
</protein>
<proteinExistence type="predicted"/>
<dbReference type="EMBL" id="CABL01000005">
    <property type="protein sequence ID" value="CBH75059.1"/>
    <property type="molecule type" value="Genomic_DNA"/>
</dbReference>
<gene>
    <name evidence="2" type="ORF">CARN1_0234</name>
</gene>
<dbReference type="SUPFAM" id="SSF55021">
    <property type="entry name" value="ACT-like"/>
    <property type="match status" value="2"/>
</dbReference>
<dbReference type="PANTHER" id="PTHR40099">
    <property type="entry name" value="ACETOLACTATE SYNTHASE, SMALL SUBUNIT"/>
    <property type="match status" value="1"/>
</dbReference>
<dbReference type="Gene3D" id="3.30.2130.10">
    <property type="entry name" value="VC0802-like"/>
    <property type="match status" value="1"/>
</dbReference>
<reference evidence="2" key="1">
    <citation type="submission" date="2009-10" db="EMBL/GenBank/DDBJ databases">
        <title>Diversity of trophic interactions inside an arsenic-rich microbial ecosystem.</title>
        <authorList>
            <person name="Bertin P.N."/>
            <person name="Heinrich-Salmeron A."/>
            <person name="Pelletier E."/>
            <person name="Goulhen-Chollet F."/>
            <person name="Arsene-Ploetze F."/>
            <person name="Gallien S."/>
            <person name="Calteau A."/>
            <person name="Vallenet D."/>
            <person name="Casiot C."/>
            <person name="Chane-Woon-Ming B."/>
            <person name="Giloteaux L."/>
            <person name="Barakat M."/>
            <person name="Bonnefoy V."/>
            <person name="Bruneel O."/>
            <person name="Chandler M."/>
            <person name="Cleiss J."/>
            <person name="Duran R."/>
            <person name="Elbaz-Poulichet F."/>
            <person name="Fonknechten N."/>
            <person name="Lauga B."/>
            <person name="Mornico D."/>
            <person name="Ortet P."/>
            <person name="Schaeffer C."/>
            <person name="Siguier P."/>
            <person name="Alexander Thil Smith A."/>
            <person name="Van Dorsselaer A."/>
            <person name="Weissenbach J."/>
            <person name="Medigue C."/>
            <person name="Le Paslier D."/>
        </authorList>
    </citation>
    <scope>NUCLEOTIDE SEQUENCE</scope>
</reference>
<dbReference type="PROSITE" id="PS51671">
    <property type="entry name" value="ACT"/>
    <property type="match status" value="1"/>
</dbReference>
<dbReference type="Pfam" id="PF01842">
    <property type="entry name" value="ACT"/>
    <property type="match status" value="2"/>
</dbReference>
<dbReference type="PANTHER" id="PTHR40099:SF1">
    <property type="entry name" value="ACETOLACTATE SYNTHASE, SMALL SUBUNIT"/>
    <property type="match status" value="1"/>
</dbReference>
<name>E6PF23_9ZZZZ</name>
<comment type="caution">
    <text evidence="2">The sequence shown here is derived from an EMBL/GenBank/DDBJ whole genome shotgun (WGS) entry which is preliminary data.</text>
</comment>
<accession>E6PF23</accession>
<dbReference type="InterPro" id="IPR045865">
    <property type="entry name" value="ACT-like_dom_sf"/>
</dbReference>
<sequence>MRAIVPNRPGLLAEITEVLAARGVDIDAIVVESHGSAALVRLEVERGDEALAALADAGHPAVTDSVLLARIEDRPGALAALSRRLGDAEINIRSLHHVRRDEGFAVVAISTDNNDRARALLGDAAL</sequence>
<feature type="domain" description="ACT" evidence="1">
    <location>
        <begin position="1"/>
        <end position="70"/>
    </location>
</feature>